<feature type="domain" description="AsmA" evidence="1">
    <location>
        <begin position="11"/>
        <end position="166"/>
    </location>
</feature>
<dbReference type="PANTHER" id="PTHR30441:SF4">
    <property type="entry name" value="PROTEIN ASMA"/>
    <property type="match status" value="1"/>
</dbReference>
<dbReference type="Pfam" id="PF05170">
    <property type="entry name" value="AsmA"/>
    <property type="match status" value="2"/>
</dbReference>
<sequence length="617" mass="64725">MAFLRARWFRITLIVLALLVAAALLFVAAFPVGSLKGVAEDRLSARFGRPVTIRSIERQEAFSFHPTIIVRNVRVPQAAWAGTGDLANIGEIRTTLRALSLLRGSFSPSTILARDVRLDLVRDANGRRNWDKADSANTAGGDAPQLDGLRVENAVVRYRDAKRGRSFTVTVAADQAQGIRVAGTGLVRGAPVKVAASGPGIGDAYKPWPFRVAIDGAALTLHAQGTMDSPLNADHMALTVTAKADDLKLIDAIIEAGLFGTQPVTLSAKVRHDDPKWVITELKGTIGSSPLSGRLDVTKEDGRTKLDGDVRFARLDFADLADDRGQAAAAARLRAEGPKIVPPTRINIRKIDRTDGRIAFRIDRIASARGPTSLTGIRGVMTLDHQLLTVAPLAVGLTRGAITGRVVVDQRGERRVPTVTLALDMTGSSISALAGSGDVSGRLDARVRLAGIGSTLREAVGASDGSIGIVARDGALPAKMAAMLGFDAGRALTTDDDKRAVLRCAVVRLAVANGRGTFAPLIVDTSASQTRGTGGVSFPSEAIAATLTGAPKRDSVLRIPGSVTATGTIRDPQVVVPKEVKSVGNILKGIGRAITGKQGPTATDADCAGLSRRAIGR</sequence>
<dbReference type="EMBL" id="CP098401">
    <property type="protein sequence ID" value="URW75724.1"/>
    <property type="molecule type" value="Genomic_DNA"/>
</dbReference>
<gene>
    <name evidence="2" type="ORF">M9980_00345</name>
</gene>
<evidence type="ECO:0000259" key="1">
    <source>
        <dbReference type="Pfam" id="PF05170"/>
    </source>
</evidence>
<name>A0ABY4TX42_9SPHN</name>
<dbReference type="InterPro" id="IPR007844">
    <property type="entry name" value="AsmA"/>
</dbReference>
<evidence type="ECO:0000313" key="2">
    <source>
        <dbReference type="EMBL" id="URW75724.1"/>
    </source>
</evidence>
<reference evidence="2" key="1">
    <citation type="submission" date="2022-05" db="EMBL/GenBank/DDBJ databases">
        <title>Sphingomonas sp. strain RMG20 Genome sequencing and assembly.</title>
        <authorList>
            <person name="Kim I."/>
        </authorList>
    </citation>
    <scope>NUCLEOTIDE SEQUENCE</scope>
    <source>
        <strain evidence="2">RMG20</strain>
    </source>
</reference>
<accession>A0ABY4TX42</accession>
<feature type="domain" description="AsmA" evidence="1">
    <location>
        <begin position="280"/>
        <end position="515"/>
    </location>
</feature>
<protein>
    <submittedName>
        <fullName evidence="2">AsmA family protein</fullName>
    </submittedName>
</protein>
<keyword evidence="3" id="KW-1185">Reference proteome</keyword>
<dbReference type="Proteomes" id="UP001055580">
    <property type="component" value="Chromosome"/>
</dbReference>
<dbReference type="InterPro" id="IPR052894">
    <property type="entry name" value="AsmA-related"/>
</dbReference>
<evidence type="ECO:0000313" key="3">
    <source>
        <dbReference type="Proteomes" id="UP001055580"/>
    </source>
</evidence>
<organism evidence="2 3">
    <name type="scientific">Sphingomonas donggukensis</name>
    <dbReference type="NCBI Taxonomy" id="2949093"/>
    <lineage>
        <taxon>Bacteria</taxon>
        <taxon>Pseudomonadati</taxon>
        <taxon>Pseudomonadota</taxon>
        <taxon>Alphaproteobacteria</taxon>
        <taxon>Sphingomonadales</taxon>
        <taxon>Sphingomonadaceae</taxon>
        <taxon>Sphingomonas</taxon>
    </lineage>
</organism>
<dbReference type="RefSeq" id="WP_250752233.1">
    <property type="nucleotide sequence ID" value="NZ_CP098401.1"/>
</dbReference>
<proteinExistence type="predicted"/>
<dbReference type="PANTHER" id="PTHR30441">
    <property type="entry name" value="DUF748 DOMAIN-CONTAINING PROTEIN"/>
    <property type="match status" value="1"/>
</dbReference>